<dbReference type="RefSeq" id="WP_143331689.1">
    <property type="nucleotide sequence ID" value="NZ_CABVLY010000022.1"/>
</dbReference>
<organism evidence="2 3">
    <name type="scientific">Burkholderia anthina</name>
    <dbReference type="NCBI Taxonomy" id="179879"/>
    <lineage>
        <taxon>Bacteria</taxon>
        <taxon>Pseudomonadati</taxon>
        <taxon>Pseudomonadota</taxon>
        <taxon>Betaproteobacteria</taxon>
        <taxon>Burkholderiales</taxon>
        <taxon>Burkholderiaceae</taxon>
        <taxon>Burkholderia</taxon>
        <taxon>Burkholderia cepacia complex</taxon>
    </lineage>
</organism>
<name>A0ABS2BCD6_9BURK</name>
<comment type="caution">
    <text evidence="2">The sequence shown here is derived from an EMBL/GenBank/DDBJ whole genome shotgun (WGS) entry which is preliminary data.</text>
</comment>
<feature type="region of interest" description="Disordered" evidence="1">
    <location>
        <begin position="72"/>
        <end position="116"/>
    </location>
</feature>
<evidence type="ECO:0000256" key="1">
    <source>
        <dbReference type="SAM" id="MobiDB-lite"/>
    </source>
</evidence>
<evidence type="ECO:0000313" key="2">
    <source>
        <dbReference type="EMBL" id="MBM2769976.1"/>
    </source>
</evidence>
<keyword evidence="3" id="KW-1185">Reference proteome</keyword>
<evidence type="ECO:0000313" key="3">
    <source>
        <dbReference type="Proteomes" id="UP000755577"/>
    </source>
</evidence>
<protein>
    <submittedName>
        <fullName evidence="2">Uncharacterized protein</fullName>
    </submittedName>
</protein>
<dbReference type="GeneID" id="56503125"/>
<gene>
    <name evidence="2" type="ORF">JQK92_26540</name>
</gene>
<sequence>MKILVDRCMASVESKHHAIAVLPACAPMTPRAACWISSEMEQKQHTARRATTLLYFQQNDCYACTRPGSFGRRIRRKPLRGGPGRPLARLLRSTGSRTADPRRHRPDARRRAGPHA</sequence>
<feature type="compositionally biased region" description="Basic residues" evidence="1">
    <location>
        <begin position="102"/>
        <end position="116"/>
    </location>
</feature>
<reference evidence="2 3" key="1">
    <citation type="submission" date="2021-02" db="EMBL/GenBank/DDBJ databases">
        <title>Draft genome of the type strains Burkholderia anthina DSM16086.</title>
        <authorList>
            <person name="Hertel R."/>
            <person name="Meissner J."/>
            <person name="Poehlein A."/>
            <person name="Daniel R."/>
            <person name="Commichau F.M."/>
        </authorList>
    </citation>
    <scope>NUCLEOTIDE SEQUENCE [LARGE SCALE GENOMIC DNA]</scope>
    <source>
        <strain evidence="2 3">DSM 16086</strain>
    </source>
</reference>
<accession>A0ABS2BCD6</accession>
<dbReference type="Proteomes" id="UP000755577">
    <property type="component" value="Unassembled WGS sequence"/>
</dbReference>
<proteinExistence type="predicted"/>
<dbReference type="EMBL" id="JAFCIQ010000023">
    <property type="protein sequence ID" value="MBM2769976.1"/>
    <property type="molecule type" value="Genomic_DNA"/>
</dbReference>